<evidence type="ECO:0000313" key="1">
    <source>
        <dbReference type="EMBL" id="KAA6381320.1"/>
    </source>
</evidence>
<evidence type="ECO:0000313" key="2">
    <source>
        <dbReference type="Proteomes" id="UP000324800"/>
    </source>
</evidence>
<dbReference type="Proteomes" id="UP000324800">
    <property type="component" value="Unassembled WGS sequence"/>
</dbReference>
<sequence length="175" mass="19247">TLFQSGMSLNPQIDECVLKVDNLRSTDKVNEPSLPIKRTYPGGVSSNDLIQLEHVNVIDSSINVIMISIMKSPEDVSAMSFSPSDVKLTQLKWWILVCERTGKIQIRISILLISNACSQNQSQKPISVGLISKFPSFGSEVESDIQECLGSSQLSNILLPNGSNQYQFGGFGRLK</sequence>
<feature type="non-terminal residue" evidence="1">
    <location>
        <position position="1"/>
    </location>
</feature>
<accession>A0A5J4VFF1</accession>
<dbReference type="AlphaFoldDB" id="A0A5J4VFF1"/>
<dbReference type="EMBL" id="SNRW01007388">
    <property type="protein sequence ID" value="KAA6381320.1"/>
    <property type="molecule type" value="Genomic_DNA"/>
</dbReference>
<protein>
    <submittedName>
        <fullName evidence="1">Uncharacterized protein</fullName>
    </submittedName>
</protein>
<organism evidence="1 2">
    <name type="scientific">Streblomastix strix</name>
    <dbReference type="NCBI Taxonomy" id="222440"/>
    <lineage>
        <taxon>Eukaryota</taxon>
        <taxon>Metamonada</taxon>
        <taxon>Preaxostyla</taxon>
        <taxon>Oxymonadida</taxon>
        <taxon>Streblomastigidae</taxon>
        <taxon>Streblomastix</taxon>
    </lineage>
</organism>
<gene>
    <name evidence="1" type="ORF">EZS28_023152</name>
</gene>
<name>A0A5J4VFF1_9EUKA</name>
<comment type="caution">
    <text evidence="1">The sequence shown here is derived from an EMBL/GenBank/DDBJ whole genome shotgun (WGS) entry which is preliminary data.</text>
</comment>
<proteinExistence type="predicted"/>
<reference evidence="1 2" key="1">
    <citation type="submission" date="2019-03" db="EMBL/GenBank/DDBJ databases">
        <title>Single cell metagenomics reveals metabolic interactions within the superorganism composed of flagellate Streblomastix strix and complex community of Bacteroidetes bacteria on its surface.</title>
        <authorList>
            <person name="Treitli S.C."/>
            <person name="Kolisko M."/>
            <person name="Husnik F."/>
            <person name="Keeling P."/>
            <person name="Hampl V."/>
        </authorList>
    </citation>
    <scope>NUCLEOTIDE SEQUENCE [LARGE SCALE GENOMIC DNA]</scope>
    <source>
        <strain evidence="1">ST1C</strain>
    </source>
</reference>